<reference evidence="1" key="1">
    <citation type="journal article" date="2020" name="Nat. Commun.">
        <title>Large-scale genome sequencing of mycorrhizal fungi provides insights into the early evolution of symbiotic traits.</title>
        <authorList>
            <person name="Miyauchi S."/>
            <person name="Kiss E."/>
            <person name="Kuo A."/>
            <person name="Drula E."/>
            <person name="Kohler A."/>
            <person name="Sanchez-Garcia M."/>
            <person name="Morin E."/>
            <person name="Andreopoulos B."/>
            <person name="Barry K.W."/>
            <person name="Bonito G."/>
            <person name="Buee M."/>
            <person name="Carver A."/>
            <person name="Chen C."/>
            <person name="Cichocki N."/>
            <person name="Clum A."/>
            <person name="Culley D."/>
            <person name="Crous P.W."/>
            <person name="Fauchery L."/>
            <person name="Girlanda M."/>
            <person name="Hayes R.D."/>
            <person name="Keri Z."/>
            <person name="LaButti K."/>
            <person name="Lipzen A."/>
            <person name="Lombard V."/>
            <person name="Magnuson J."/>
            <person name="Maillard F."/>
            <person name="Murat C."/>
            <person name="Nolan M."/>
            <person name="Ohm R.A."/>
            <person name="Pangilinan J."/>
            <person name="Pereira M.F."/>
            <person name="Perotto S."/>
            <person name="Peter M."/>
            <person name="Pfister S."/>
            <person name="Riley R."/>
            <person name="Sitrit Y."/>
            <person name="Stielow J.B."/>
            <person name="Szollosi G."/>
            <person name="Zifcakova L."/>
            <person name="Stursova M."/>
            <person name="Spatafora J.W."/>
            <person name="Tedersoo L."/>
            <person name="Vaario L.M."/>
            <person name="Yamada A."/>
            <person name="Yan M."/>
            <person name="Wang P."/>
            <person name="Xu J."/>
            <person name="Bruns T."/>
            <person name="Baldrian P."/>
            <person name="Vilgalys R."/>
            <person name="Dunand C."/>
            <person name="Henrissat B."/>
            <person name="Grigoriev I.V."/>
            <person name="Hibbett D."/>
            <person name="Nagy L.G."/>
            <person name="Martin F.M."/>
        </authorList>
    </citation>
    <scope>NUCLEOTIDE SEQUENCE</scope>
    <source>
        <strain evidence="1">UP504</strain>
    </source>
</reference>
<name>A0A9P6ARI2_9AGAM</name>
<protein>
    <recommendedName>
        <fullName evidence="3">DUF659 domain-containing protein</fullName>
    </recommendedName>
</protein>
<comment type="caution">
    <text evidence="1">The sequence shown here is derived from an EMBL/GenBank/DDBJ whole genome shotgun (WGS) entry which is preliminary data.</text>
</comment>
<dbReference type="AlphaFoldDB" id="A0A9P6ARI2"/>
<keyword evidence="2" id="KW-1185">Reference proteome</keyword>
<proteinExistence type="predicted"/>
<dbReference type="SUPFAM" id="SSF53098">
    <property type="entry name" value="Ribonuclease H-like"/>
    <property type="match status" value="1"/>
</dbReference>
<feature type="non-terminal residue" evidence="1">
    <location>
        <position position="228"/>
    </location>
</feature>
<evidence type="ECO:0008006" key="3">
    <source>
        <dbReference type="Google" id="ProtNLM"/>
    </source>
</evidence>
<evidence type="ECO:0000313" key="2">
    <source>
        <dbReference type="Proteomes" id="UP000886523"/>
    </source>
</evidence>
<dbReference type="InterPro" id="IPR012337">
    <property type="entry name" value="RNaseH-like_sf"/>
</dbReference>
<gene>
    <name evidence="1" type="ORF">BS47DRAFT_1273897</name>
</gene>
<organism evidence="1 2">
    <name type="scientific">Hydnum rufescens UP504</name>
    <dbReference type="NCBI Taxonomy" id="1448309"/>
    <lineage>
        <taxon>Eukaryota</taxon>
        <taxon>Fungi</taxon>
        <taxon>Dikarya</taxon>
        <taxon>Basidiomycota</taxon>
        <taxon>Agaricomycotina</taxon>
        <taxon>Agaricomycetes</taxon>
        <taxon>Cantharellales</taxon>
        <taxon>Hydnaceae</taxon>
        <taxon>Hydnum</taxon>
    </lineage>
</organism>
<feature type="non-terminal residue" evidence="1">
    <location>
        <position position="1"/>
    </location>
</feature>
<dbReference type="OrthoDB" id="2423954at2759"/>
<evidence type="ECO:0000313" key="1">
    <source>
        <dbReference type="EMBL" id="KAF9510374.1"/>
    </source>
</evidence>
<dbReference type="Proteomes" id="UP000886523">
    <property type="component" value="Unassembled WGS sequence"/>
</dbReference>
<sequence length="228" mass="25688">VTHVHNTSGECKTADNLLTLIELEKKFIEEDLSCILIGWVSDAGGELRAACIRLQSRYPWLLVTDCFVHQACILGDYIKKNPCLFRMAEASELISWFNNHSFALHVLFSEQRSMPEFGNVILTLIRAVITHWLTHVTSFNQLLRVSMAMKSAVLKHKDNIIKAAGTAVSAVSKAKEMVKIIENPAFWTDLEMISSHLEPLSIAINVCQGSHTRVDMVGLMFGQLYKHY</sequence>
<dbReference type="EMBL" id="MU129017">
    <property type="protein sequence ID" value="KAF9510374.1"/>
    <property type="molecule type" value="Genomic_DNA"/>
</dbReference>
<accession>A0A9P6ARI2</accession>